<gene>
    <name evidence="8" type="ORF">DAPK24_038190</name>
</gene>
<evidence type="ECO:0000256" key="5">
    <source>
        <dbReference type="ARBA" id="ARBA00024196"/>
    </source>
</evidence>
<accession>A0AAV5R6Q2</accession>
<dbReference type="SUPFAM" id="SSF52058">
    <property type="entry name" value="L domain-like"/>
    <property type="match status" value="1"/>
</dbReference>
<dbReference type="GO" id="GO:0030620">
    <property type="term" value="F:U2 snRNA binding"/>
    <property type="evidence" value="ECO:0007669"/>
    <property type="project" value="InterPro"/>
</dbReference>
<organism evidence="8 9">
    <name type="scientific">Pichia kluyveri</name>
    <name type="common">Yeast</name>
    <dbReference type="NCBI Taxonomy" id="36015"/>
    <lineage>
        <taxon>Eukaryota</taxon>
        <taxon>Fungi</taxon>
        <taxon>Dikarya</taxon>
        <taxon>Ascomycota</taxon>
        <taxon>Saccharomycotina</taxon>
        <taxon>Pichiomycetes</taxon>
        <taxon>Pichiales</taxon>
        <taxon>Pichiaceae</taxon>
        <taxon>Pichia</taxon>
    </lineage>
</organism>
<evidence type="ECO:0000256" key="1">
    <source>
        <dbReference type="ARBA" id="ARBA00004123"/>
    </source>
</evidence>
<protein>
    <recommendedName>
        <fullName evidence="6">U2 small nuclear ribonucleoprotein A'</fullName>
    </recommendedName>
</protein>
<evidence type="ECO:0000313" key="9">
    <source>
        <dbReference type="Proteomes" id="UP001378960"/>
    </source>
</evidence>
<dbReference type="GO" id="GO:0005686">
    <property type="term" value="C:U2 snRNP"/>
    <property type="evidence" value="ECO:0007669"/>
    <property type="project" value="TreeGrafter"/>
</dbReference>
<dbReference type="EMBL" id="BTGB01000005">
    <property type="protein sequence ID" value="GMM47244.1"/>
    <property type="molecule type" value="Genomic_DNA"/>
</dbReference>
<dbReference type="GO" id="GO:0000398">
    <property type="term" value="P:mRNA splicing, via spliceosome"/>
    <property type="evidence" value="ECO:0007669"/>
    <property type="project" value="InterPro"/>
</dbReference>
<dbReference type="PANTHER" id="PTHR10552:SF6">
    <property type="entry name" value="U2 SMALL NUCLEAR RIBONUCLEOPROTEIN A"/>
    <property type="match status" value="1"/>
</dbReference>
<proteinExistence type="inferred from homology"/>
<keyword evidence="4" id="KW-0539">Nucleus</keyword>
<dbReference type="Pfam" id="PF14580">
    <property type="entry name" value="LRR_9"/>
    <property type="match status" value="1"/>
</dbReference>
<evidence type="ECO:0000256" key="7">
    <source>
        <dbReference type="SAM" id="MobiDB-lite"/>
    </source>
</evidence>
<evidence type="ECO:0000256" key="2">
    <source>
        <dbReference type="ARBA" id="ARBA00022614"/>
    </source>
</evidence>
<dbReference type="Proteomes" id="UP001378960">
    <property type="component" value="Unassembled WGS sequence"/>
</dbReference>
<sequence length="234" mass="26750">MKLTEGILIEAPNFISPLGTRSLSLRNLHLTSLDAIKTLESTDIFSTIDLSKNDLVYLTDFPSLLKIDTLLLSNNHIRYISGLSKLVNLECLSLTFNDILYISDLENLKELPSLRALYLTGNPIVKNSDYRLWCIWRFPSLQVLDFERVKDSERQQAKELFTDDPHKVDTILSLGSNQFINKNNNITMSSHETSTPSKKSLSDEDREELAKQLEDADSLEEIQRIEDILTRGYL</sequence>
<name>A0AAV5R6Q2_PICKL</name>
<keyword evidence="2" id="KW-0433">Leucine-rich repeat</keyword>
<comment type="caution">
    <text evidence="8">The sequence shown here is derived from an EMBL/GenBank/DDBJ whole genome shotgun (WGS) entry which is preliminary data.</text>
</comment>
<feature type="compositionally biased region" description="Basic and acidic residues" evidence="7">
    <location>
        <begin position="200"/>
        <end position="213"/>
    </location>
</feature>
<feature type="compositionally biased region" description="Polar residues" evidence="7">
    <location>
        <begin position="187"/>
        <end position="199"/>
    </location>
</feature>
<dbReference type="InterPro" id="IPR032675">
    <property type="entry name" value="LRR_dom_sf"/>
</dbReference>
<feature type="region of interest" description="Disordered" evidence="7">
    <location>
        <begin position="187"/>
        <end position="213"/>
    </location>
</feature>
<dbReference type="InterPro" id="IPR001611">
    <property type="entry name" value="Leu-rich_rpt"/>
</dbReference>
<comment type="subcellular location">
    <subcellularLocation>
        <location evidence="1">Nucleus</location>
    </subcellularLocation>
</comment>
<evidence type="ECO:0000313" key="8">
    <source>
        <dbReference type="EMBL" id="GMM47244.1"/>
    </source>
</evidence>
<keyword evidence="3" id="KW-0677">Repeat</keyword>
<keyword evidence="9" id="KW-1185">Reference proteome</keyword>
<dbReference type="InterPro" id="IPR044640">
    <property type="entry name" value="RU2A"/>
</dbReference>
<evidence type="ECO:0000256" key="3">
    <source>
        <dbReference type="ARBA" id="ARBA00022737"/>
    </source>
</evidence>
<comment type="similarity">
    <text evidence="5">Belongs to the U2 small nuclear ribonucleoprotein A family.</text>
</comment>
<dbReference type="SMART" id="SM00365">
    <property type="entry name" value="LRR_SD22"/>
    <property type="match status" value="2"/>
</dbReference>
<dbReference type="AlphaFoldDB" id="A0AAV5R6Q2"/>
<reference evidence="8 9" key="1">
    <citation type="journal article" date="2023" name="Elife">
        <title>Identification of key yeast species and microbe-microbe interactions impacting larval growth of Drosophila in the wild.</title>
        <authorList>
            <person name="Mure A."/>
            <person name="Sugiura Y."/>
            <person name="Maeda R."/>
            <person name="Honda K."/>
            <person name="Sakurai N."/>
            <person name="Takahashi Y."/>
            <person name="Watada M."/>
            <person name="Katoh T."/>
            <person name="Gotoh A."/>
            <person name="Gotoh Y."/>
            <person name="Taniguchi I."/>
            <person name="Nakamura K."/>
            <person name="Hayashi T."/>
            <person name="Katayama T."/>
            <person name="Uemura T."/>
            <person name="Hattori Y."/>
        </authorList>
    </citation>
    <scope>NUCLEOTIDE SEQUENCE [LARGE SCALE GENOMIC DNA]</scope>
    <source>
        <strain evidence="8 9">PK-24</strain>
    </source>
</reference>
<dbReference type="PROSITE" id="PS51450">
    <property type="entry name" value="LRR"/>
    <property type="match status" value="2"/>
</dbReference>
<evidence type="ECO:0000256" key="4">
    <source>
        <dbReference type="ARBA" id="ARBA00023242"/>
    </source>
</evidence>
<evidence type="ECO:0000256" key="6">
    <source>
        <dbReference type="ARBA" id="ARBA00024238"/>
    </source>
</evidence>
<dbReference type="Gene3D" id="3.80.10.10">
    <property type="entry name" value="Ribonuclease Inhibitor"/>
    <property type="match status" value="1"/>
</dbReference>
<dbReference type="PANTHER" id="PTHR10552">
    <property type="entry name" value="U2 SMALL NUCLEAR RIBONUCLEOPROTEIN A"/>
    <property type="match status" value="1"/>
</dbReference>